<evidence type="ECO:0000256" key="5">
    <source>
        <dbReference type="ARBA" id="ARBA00023136"/>
    </source>
</evidence>
<comment type="caution">
    <text evidence="8">The sequence shown here is derived from an EMBL/GenBank/DDBJ whole genome shotgun (WGS) entry which is preliminary data.</text>
</comment>
<evidence type="ECO:0000256" key="6">
    <source>
        <dbReference type="SAM" id="Phobius"/>
    </source>
</evidence>
<dbReference type="GO" id="GO:0022857">
    <property type="term" value="F:transmembrane transporter activity"/>
    <property type="evidence" value="ECO:0007669"/>
    <property type="project" value="InterPro"/>
</dbReference>
<gene>
    <name evidence="8" type="ORF">AMQ22_02115</name>
</gene>
<evidence type="ECO:0000256" key="3">
    <source>
        <dbReference type="ARBA" id="ARBA00022692"/>
    </source>
</evidence>
<proteinExistence type="predicted"/>
<evidence type="ECO:0000256" key="4">
    <source>
        <dbReference type="ARBA" id="ARBA00022989"/>
    </source>
</evidence>
<feature type="transmembrane region" description="Helical" evidence="6">
    <location>
        <begin position="44"/>
        <end position="64"/>
    </location>
</feature>
<keyword evidence="4 6" id="KW-1133">Transmembrane helix</keyword>
<feature type="transmembrane region" description="Helical" evidence="6">
    <location>
        <begin position="276"/>
        <end position="292"/>
    </location>
</feature>
<dbReference type="EMBL" id="LNGC01000192">
    <property type="protein sequence ID" value="KYC46520.1"/>
    <property type="molecule type" value="Genomic_DNA"/>
</dbReference>
<dbReference type="Gene3D" id="1.20.1250.20">
    <property type="entry name" value="MFS general substrate transporter like domains"/>
    <property type="match status" value="2"/>
</dbReference>
<feature type="transmembrane region" description="Helical" evidence="6">
    <location>
        <begin position="243"/>
        <end position="264"/>
    </location>
</feature>
<name>A0A150IND3_9EURY</name>
<accession>A0A150IND3</accession>
<keyword evidence="2" id="KW-1003">Cell membrane</keyword>
<dbReference type="InterPro" id="IPR020846">
    <property type="entry name" value="MFS_dom"/>
</dbReference>
<keyword evidence="5 6" id="KW-0472">Membrane</keyword>
<dbReference type="InterPro" id="IPR036259">
    <property type="entry name" value="MFS_trans_sf"/>
</dbReference>
<evidence type="ECO:0000313" key="9">
    <source>
        <dbReference type="Proteomes" id="UP000075398"/>
    </source>
</evidence>
<keyword evidence="3 6" id="KW-0812">Transmembrane</keyword>
<feature type="transmembrane region" description="Helical" evidence="6">
    <location>
        <begin position="298"/>
        <end position="314"/>
    </location>
</feature>
<comment type="subcellular location">
    <subcellularLocation>
        <location evidence="1">Cell membrane</location>
        <topology evidence="1">Multi-pass membrane protein</topology>
    </subcellularLocation>
</comment>
<dbReference type="PANTHER" id="PTHR43124:SF3">
    <property type="entry name" value="CHLORAMPHENICOL EFFLUX PUMP RV0191"/>
    <property type="match status" value="1"/>
</dbReference>
<dbReference type="PROSITE" id="PS50850">
    <property type="entry name" value="MFS"/>
    <property type="match status" value="1"/>
</dbReference>
<evidence type="ECO:0000256" key="1">
    <source>
        <dbReference type="ARBA" id="ARBA00004651"/>
    </source>
</evidence>
<feature type="transmembrane region" description="Helical" evidence="6">
    <location>
        <begin position="131"/>
        <end position="156"/>
    </location>
</feature>
<dbReference type="AlphaFoldDB" id="A0A150IND3"/>
<dbReference type="GO" id="GO:0005886">
    <property type="term" value="C:plasma membrane"/>
    <property type="evidence" value="ECO:0007669"/>
    <property type="project" value="UniProtKB-SubCell"/>
</dbReference>
<feature type="transmembrane region" description="Helical" evidence="6">
    <location>
        <begin position="210"/>
        <end position="231"/>
    </location>
</feature>
<evidence type="ECO:0000313" key="8">
    <source>
        <dbReference type="EMBL" id="KYC46520.1"/>
    </source>
</evidence>
<dbReference type="SUPFAM" id="SSF103473">
    <property type="entry name" value="MFS general substrate transporter"/>
    <property type="match status" value="1"/>
</dbReference>
<feature type="transmembrane region" description="Helical" evidence="6">
    <location>
        <begin position="7"/>
        <end position="32"/>
    </location>
</feature>
<feature type="transmembrane region" description="Helical" evidence="6">
    <location>
        <begin position="362"/>
        <end position="382"/>
    </location>
</feature>
<feature type="transmembrane region" description="Helical" evidence="6">
    <location>
        <begin position="73"/>
        <end position="91"/>
    </location>
</feature>
<reference evidence="8 9" key="1">
    <citation type="journal article" date="2016" name="ISME J.">
        <title>Chasing the elusive Euryarchaeota class WSA2: genomes reveal a uniquely fastidious methyl-reducing methanogen.</title>
        <authorList>
            <person name="Nobu M.K."/>
            <person name="Narihiro T."/>
            <person name="Kuroda K."/>
            <person name="Mei R."/>
            <person name="Liu W.T."/>
        </authorList>
    </citation>
    <scope>NUCLEOTIDE SEQUENCE [LARGE SCALE GENOMIC DNA]</scope>
    <source>
        <strain evidence="8">U1lsi0528_Bin055</strain>
    </source>
</reference>
<evidence type="ECO:0000259" key="7">
    <source>
        <dbReference type="PROSITE" id="PS50850"/>
    </source>
</evidence>
<dbReference type="Proteomes" id="UP000075398">
    <property type="component" value="Unassembled WGS sequence"/>
</dbReference>
<protein>
    <submittedName>
        <fullName evidence="8">Multidrug resistance protein D</fullName>
    </submittedName>
</protein>
<feature type="transmembrane region" description="Helical" evidence="6">
    <location>
        <begin position="97"/>
        <end position="119"/>
    </location>
</feature>
<dbReference type="Pfam" id="PF07690">
    <property type="entry name" value="MFS_1"/>
    <property type="match status" value="1"/>
</dbReference>
<sequence length="393" mass="42767">MISKKRVLYFASFCHTITHAMTLTLAPLLPLIRSELNLTNAETTSFAFISFLAFGALALPSGLLSDRVGSLKVMKIGLVLFLLSIVGIVLSNGPLGLWLSLLLLGIGAGTYHPAGLSLVSKLYPKDMGKAMGFNGLLGNFGESSSPIIAAAVGVYIGWKYPYLLWSIPILILLSISFSIKDSKVKHHIQDEENRDFKYLEETRKLISKEFVLYILILLFRGLFYTGTVLLLTTFAKDVLSLKVIIGGLITTILIVSGMPGQLLGGKISDKLGYKKPLLVFTAISSISIALIANTSSSIIFIVFSILVGFSYFAAQPAQNMLTASMGSTKIRGLLYGFSSLCIFGFGSFAASVGGYIADVLTWRAAFFMLATFALIDVFLIYLKREKKEDIKQT</sequence>
<evidence type="ECO:0000256" key="2">
    <source>
        <dbReference type="ARBA" id="ARBA00022475"/>
    </source>
</evidence>
<dbReference type="PANTHER" id="PTHR43124">
    <property type="entry name" value="PURINE EFFLUX PUMP PBUE"/>
    <property type="match status" value="1"/>
</dbReference>
<dbReference type="InterPro" id="IPR050189">
    <property type="entry name" value="MFS_Efflux_Transporters"/>
</dbReference>
<dbReference type="InterPro" id="IPR011701">
    <property type="entry name" value="MFS"/>
</dbReference>
<feature type="transmembrane region" description="Helical" evidence="6">
    <location>
        <begin position="162"/>
        <end position="179"/>
    </location>
</feature>
<feature type="domain" description="Major facilitator superfamily (MFS) profile" evidence="7">
    <location>
        <begin position="1"/>
        <end position="388"/>
    </location>
</feature>
<organism evidence="8 9">
    <name type="scientific">Candidatus Methanofastidiosum methylothiophilum</name>
    <dbReference type="NCBI Taxonomy" id="1705564"/>
    <lineage>
        <taxon>Archaea</taxon>
        <taxon>Methanobacteriati</taxon>
        <taxon>Methanobacteriota</taxon>
        <taxon>Stenosarchaea group</taxon>
        <taxon>Candidatus Methanofastidiosia</taxon>
        <taxon>Candidatus Methanofastidiosales</taxon>
        <taxon>Candidatus Methanofastidiosaceae</taxon>
        <taxon>Candidatus Methanofastidiosum</taxon>
    </lineage>
</organism>
<feature type="transmembrane region" description="Helical" evidence="6">
    <location>
        <begin position="334"/>
        <end position="356"/>
    </location>
</feature>